<dbReference type="EMBL" id="BMQA01000124">
    <property type="protein sequence ID" value="GGJ70791.1"/>
    <property type="molecule type" value="Genomic_DNA"/>
</dbReference>
<comment type="caution">
    <text evidence="1">The sequence shown here is derived from an EMBL/GenBank/DDBJ whole genome shotgun (WGS) entry which is preliminary data.</text>
</comment>
<accession>A0A917PCR9</accession>
<keyword evidence="2" id="KW-1185">Reference proteome</keyword>
<organism evidence="1 2">
    <name type="scientific">Streptomyces brasiliensis</name>
    <dbReference type="NCBI Taxonomy" id="1954"/>
    <lineage>
        <taxon>Bacteria</taxon>
        <taxon>Bacillati</taxon>
        <taxon>Actinomycetota</taxon>
        <taxon>Actinomycetes</taxon>
        <taxon>Kitasatosporales</taxon>
        <taxon>Streptomycetaceae</taxon>
        <taxon>Streptomyces</taxon>
    </lineage>
</organism>
<dbReference type="AlphaFoldDB" id="A0A917PCR9"/>
<reference evidence="1" key="2">
    <citation type="submission" date="2020-09" db="EMBL/GenBank/DDBJ databases">
        <authorList>
            <person name="Sun Q."/>
            <person name="Ohkuma M."/>
        </authorList>
    </citation>
    <scope>NUCLEOTIDE SEQUENCE</scope>
    <source>
        <strain evidence="1">JCM 3086</strain>
    </source>
</reference>
<proteinExistence type="predicted"/>
<protein>
    <submittedName>
        <fullName evidence="1">Uncharacterized protein</fullName>
    </submittedName>
</protein>
<reference evidence="1" key="1">
    <citation type="journal article" date="2014" name="Int. J. Syst. Evol. Microbiol.">
        <title>Complete genome sequence of Corynebacterium casei LMG S-19264T (=DSM 44701T), isolated from a smear-ripened cheese.</title>
        <authorList>
            <consortium name="US DOE Joint Genome Institute (JGI-PGF)"/>
            <person name="Walter F."/>
            <person name="Albersmeier A."/>
            <person name="Kalinowski J."/>
            <person name="Ruckert C."/>
        </authorList>
    </citation>
    <scope>NUCLEOTIDE SEQUENCE</scope>
    <source>
        <strain evidence="1">JCM 3086</strain>
    </source>
</reference>
<evidence type="ECO:0000313" key="2">
    <source>
        <dbReference type="Proteomes" id="UP000657574"/>
    </source>
</evidence>
<sequence length="114" mass="12150">MPADGVGGPFCVSCQVWPDCRVALALPALARSRGLIDTVEHYAVINGQWFRADRGVRLLEPVDGPVPPENGSQGWLTDEGLAASLLVQRLAGVPTPQRCMCESAERSHARAAEG</sequence>
<gene>
    <name evidence="1" type="ORF">GCM10010121_096790</name>
</gene>
<dbReference type="Proteomes" id="UP000657574">
    <property type="component" value="Unassembled WGS sequence"/>
</dbReference>
<name>A0A917PCR9_9ACTN</name>
<evidence type="ECO:0000313" key="1">
    <source>
        <dbReference type="EMBL" id="GGJ70791.1"/>
    </source>
</evidence>